<gene>
    <name evidence="1" type="ORF">SHEWBE_4358</name>
</gene>
<evidence type="ECO:0000313" key="2">
    <source>
        <dbReference type="Proteomes" id="UP000250123"/>
    </source>
</evidence>
<dbReference type="Proteomes" id="UP000250123">
    <property type="component" value="Chromosome SHEWBE"/>
</dbReference>
<protein>
    <submittedName>
        <fullName evidence="1">Uncharacterized protein</fullName>
    </submittedName>
</protein>
<organism evidence="1 2">
    <name type="scientific">Shewanella benthica</name>
    <dbReference type="NCBI Taxonomy" id="43661"/>
    <lineage>
        <taxon>Bacteria</taxon>
        <taxon>Pseudomonadati</taxon>
        <taxon>Pseudomonadota</taxon>
        <taxon>Gammaproteobacteria</taxon>
        <taxon>Alteromonadales</taxon>
        <taxon>Shewanellaceae</taxon>
        <taxon>Shewanella</taxon>
    </lineage>
</organism>
<dbReference type="EMBL" id="LS483452">
    <property type="protein sequence ID" value="SQH78318.1"/>
    <property type="molecule type" value="Genomic_DNA"/>
</dbReference>
<sequence length="91" mass="10742">MQMRRARTLTLECKLDFRRWESPLQIGLCLSVTVYDLFSDQLVAFVIKFIIRIVHPINFDAVFCLEEFKHSIEKYLTLAIKKGTQVIIEHL</sequence>
<dbReference type="KEGG" id="sbk:SHEWBE_4358"/>
<reference evidence="2" key="1">
    <citation type="submission" date="2018-06" db="EMBL/GenBank/DDBJ databases">
        <authorList>
            <person name="Cea G.-C."/>
            <person name="William W."/>
        </authorList>
    </citation>
    <scope>NUCLEOTIDE SEQUENCE [LARGE SCALE GENOMIC DNA]</scope>
    <source>
        <strain evidence="2">DB21MT-2</strain>
    </source>
</reference>
<accession>A0A330M833</accession>
<name>A0A330M833_9GAMM</name>
<proteinExistence type="predicted"/>
<evidence type="ECO:0000313" key="1">
    <source>
        <dbReference type="EMBL" id="SQH78318.1"/>
    </source>
</evidence>
<dbReference type="AlphaFoldDB" id="A0A330M833"/>